<name>A0ABV7VEZ4_9PROT</name>
<evidence type="ECO:0000256" key="1">
    <source>
        <dbReference type="SAM" id="MobiDB-lite"/>
    </source>
</evidence>
<evidence type="ECO:0000313" key="3">
    <source>
        <dbReference type="EMBL" id="MFC3675602.1"/>
    </source>
</evidence>
<dbReference type="RefSeq" id="WP_379724472.1">
    <property type="nucleotide sequence ID" value="NZ_JBHRYJ010000001.1"/>
</dbReference>
<feature type="transmembrane region" description="Helical" evidence="2">
    <location>
        <begin position="16"/>
        <end position="37"/>
    </location>
</feature>
<evidence type="ECO:0000256" key="2">
    <source>
        <dbReference type="SAM" id="Phobius"/>
    </source>
</evidence>
<dbReference type="Pfam" id="PF10947">
    <property type="entry name" value="DUF2628"/>
    <property type="match status" value="1"/>
</dbReference>
<dbReference type="InterPro" id="IPR024399">
    <property type="entry name" value="DUF2628"/>
</dbReference>
<dbReference type="Proteomes" id="UP001595711">
    <property type="component" value="Unassembled WGS sequence"/>
</dbReference>
<evidence type="ECO:0000313" key="4">
    <source>
        <dbReference type="Proteomes" id="UP001595711"/>
    </source>
</evidence>
<feature type="transmembrane region" description="Helical" evidence="2">
    <location>
        <begin position="44"/>
        <end position="61"/>
    </location>
</feature>
<keyword evidence="4" id="KW-1185">Reference proteome</keyword>
<keyword evidence="2" id="KW-1133">Transmembrane helix</keyword>
<comment type="caution">
    <text evidence="3">The sequence shown here is derived from an EMBL/GenBank/DDBJ whole genome shotgun (WGS) entry which is preliminary data.</text>
</comment>
<proteinExistence type="predicted"/>
<dbReference type="EMBL" id="JBHRYJ010000001">
    <property type="protein sequence ID" value="MFC3675602.1"/>
    <property type="molecule type" value="Genomic_DNA"/>
</dbReference>
<accession>A0ABV7VEZ4</accession>
<sequence>MRFFTLHERPGNGGDVIAVASGFSWAAALVPLLWLLWHRLWLGLAGYVVFSVALGLVTEFGGIADPAAALIALAVGFLIGCMAADFRRWTLARRGWRLAGVVLAGSAAEAEARWLHAPENRRAATARPAGAQPSPAAARPGPADSAFPRLV</sequence>
<gene>
    <name evidence="3" type="ORF">ACFOOQ_08615</name>
</gene>
<protein>
    <submittedName>
        <fullName evidence="3">DUF2628 domain-containing protein</fullName>
    </submittedName>
</protein>
<reference evidence="4" key="1">
    <citation type="journal article" date="2019" name="Int. J. Syst. Evol. Microbiol.">
        <title>The Global Catalogue of Microorganisms (GCM) 10K type strain sequencing project: providing services to taxonomists for standard genome sequencing and annotation.</title>
        <authorList>
            <consortium name="The Broad Institute Genomics Platform"/>
            <consortium name="The Broad Institute Genome Sequencing Center for Infectious Disease"/>
            <person name="Wu L."/>
            <person name="Ma J."/>
        </authorList>
    </citation>
    <scope>NUCLEOTIDE SEQUENCE [LARGE SCALE GENOMIC DNA]</scope>
    <source>
        <strain evidence="4">KCTC 42182</strain>
    </source>
</reference>
<organism evidence="3 4">
    <name type="scientific">Ferrovibrio xuzhouensis</name>
    <dbReference type="NCBI Taxonomy" id="1576914"/>
    <lineage>
        <taxon>Bacteria</taxon>
        <taxon>Pseudomonadati</taxon>
        <taxon>Pseudomonadota</taxon>
        <taxon>Alphaproteobacteria</taxon>
        <taxon>Rhodospirillales</taxon>
        <taxon>Rhodospirillaceae</taxon>
        <taxon>Ferrovibrio</taxon>
    </lineage>
</organism>
<feature type="transmembrane region" description="Helical" evidence="2">
    <location>
        <begin position="67"/>
        <end position="86"/>
    </location>
</feature>
<keyword evidence="2" id="KW-0812">Transmembrane</keyword>
<keyword evidence="2" id="KW-0472">Membrane</keyword>
<feature type="region of interest" description="Disordered" evidence="1">
    <location>
        <begin position="121"/>
        <end position="151"/>
    </location>
</feature>